<reference evidence="2" key="1">
    <citation type="submission" date="2021-03" db="EMBL/GenBank/DDBJ databases">
        <title>Streptomyces strains.</title>
        <authorList>
            <person name="Lund M.B."/>
            <person name="Toerring T."/>
        </authorList>
    </citation>
    <scope>NUCLEOTIDE SEQUENCE</scope>
    <source>
        <strain evidence="2">JCM 4242</strain>
    </source>
</reference>
<evidence type="ECO:0000256" key="1">
    <source>
        <dbReference type="SAM" id="MobiDB-lite"/>
    </source>
</evidence>
<sequence length="103" mass="11396">MHTLDALLNLDGGVKPEMVATDKILGYDFSPRFKDLDDQRFSRATMPGVETGTYGVLEPLARNRVTRGARLRWVRRSRSTGGSPGPSTCRGWSTRSMTPTPGR</sequence>
<comment type="caution">
    <text evidence="2">The sequence shown here is derived from an EMBL/GenBank/DDBJ whole genome shotgun (WGS) entry which is preliminary data.</text>
</comment>
<dbReference type="AlphaFoldDB" id="A0A939JRN2"/>
<dbReference type="EMBL" id="JAFMOF010000002">
    <property type="protein sequence ID" value="MBO0654510.1"/>
    <property type="molecule type" value="Genomic_DNA"/>
</dbReference>
<proteinExistence type="predicted"/>
<protein>
    <submittedName>
        <fullName evidence="2">Tn3 family transposase</fullName>
    </submittedName>
</protein>
<gene>
    <name evidence="2" type="ORF">J1792_17490</name>
</gene>
<accession>A0A939JRN2</accession>
<evidence type="ECO:0000313" key="3">
    <source>
        <dbReference type="Proteomes" id="UP000664781"/>
    </source>
</evidence>
<feature type="compositionally biased region" description="Low complexity" evidence="1">
    <location>
        <begin position="79"/>
        <end position="91"/>
    </location>
</feature>
<organism evidence="2 3">
    <name type="scientific">Streptomyces triculaminicus</name>
    <dbReference type="NCBI Taxonomy" id="2816232"/>
    <lineage>
        <taxon>Bacteria</taxon>
        <taxon>Bacillati</taxon>
        <taxon>Actinomycetota</taxon>
        <taxon>Actinomycetes</taxon>
        <taxon>Kitasatosporales</taxon>
        <taxon>Streptomycetaceae</taxon>
        <taxon>Streptomyces</taxon>
    </lineage>
</organism>
<dbReference type="Proteomes" id="UP000664781">
    <property type="component" value="Unassembled WGS sequence"/>
</dbReference>
<evidence type="ECO:0000313" key="2">
    <source>
        <dbReference type="EMBL" id="MBO0654510.1"/>
    </source>
</evidence>
<feature type="region of interest" description="Disordered" evidence="1">
    <location>
        <begin position="74"/>
        <end position="103"/>
    </location>
</feature>
<keyword evidence="3" id="KW-1185">Reference proteome</keyword>
<name>A0A939JRN2_9ACTN</name>
<feature type="compositionally biased region" description="Polar residues" evidence="1">
    <location>
        <begin position="93"/>
        <end position="103"/>
    </location>
</feature>